<feature type="compositionally biased region" description="Basic and acidic residues" evidence="1">
    <location>
        <begin position="1"/>
        <end position="11"/>
    </location>
</feature>
<keyword evidence="2" id="KW-0812">Transmembrane</keyword>
<organism evidence="3">
    <name type="scientific">Arion vulgaris</name>
    <dbReference type="NCBI Taxonomy" id="1028688"/>
    <lineage>
        <taxon>Eukaryota</taxon>
        <taxon>Metazoa</taxon>
        <taxon>Spiralia</taxon>
        <taxon>Lophotrochozoa</taxon>
        <taxon>Mollusca</taxon>
        <taxon>Gastropoda</taxon>
        <taxon>Heterobranchia</taxon>
        <taxon>Euthyneura</taxon>
        <taxon>Panpulmonata</taxon>
        <taxon>Eupulmonata</taxon>
        <taxon>Stylommatophora</taxon>
        <taxon>Helicina</taxon>
        <taxon>Arionoidea</taxon>
        <taxon>Arionidae</taxon>
        <taxon>Arion</taxon>
    </lineage>
</organism>
<feature type="region of interest" description="Disordered" evidence="1">
    <location>
        <begin position="1"/>
        <end position="24"/>
    </location>
</feature>
<protein>
    <submittedName>
        <fullName evidence="3">Uncharacterized protein</fullName>
    </submittedName>
</protein>
<gene>
    <name evidence="3" type="primary">ORF79002</name>
</gene>
<evidence type="ECO:0000313" key="3">
    <source>
        <dbReference type="EMBL" id="CEK71584.1"/>
    </source>
</evidence>
<sequence length="60" mass="6917">MNLEHNKKTSNEVEMEAYKSSANKNKSDQKGYIFFMFKVTLLAVRSVLLTRALSDFNNDV</sequence>
<accession>A0A0B6ZSG4</accession>
<keyword evidence="2" id="KW-1133">Transmembrane helix</keyword>
<evidence type="ECO:0000256" key="1">
    <source>
        <dbReference type="SAM" id="MobiDB-lite"/>
    </source>
</evidence>
<dbReference type="AlphaFoldDB" id="A0A0B6ZSG4"/>
<feature type="transmembrane region" description="Helical" evidence="2">
    <location>
        <begin position="32"/>
        <end position="53"/>
    </location>
</feature>
<proteinExistence type="predicted"/>
<evidence type="ECO:0000256" key="2">
    <source>
        <dbReference type="SAM" id="Phobius"/>
    </source>
</evidence>
<dbReference type="EMBL" id="HACG01024719">
    <property type="protein sequence ID" value="CEK71584.1"/>
    <property type="molecule type" value="Transcribed_RNA"/>
</dbReference>
<keyword evidence="2" id="KW-0472">Membrane</keyword>
<name>A0A0B6ZSG4_9EUPU</name>
<reference evidence="3" key="1">
    <citation type="submission" date="2014-12" db="EMBL/GenBank/DDBJ databases">
        <title>Insight into the proteome of Arion vulgaris.</title>
        <authorList>
            <person name="Aradska J."/>
            <person name="Bulat T."/>
            <person name="Smidak R."/>
            <person name="Sarate P."/>
            <person name="Gangsoo J."/>
            <person name="Sialana F."/>
            <person name="Bilban M."/>
            <person name="Lubec G."/>
        </authorList>
    </citation>
    <scope>NUCLEOTIDE SEQUENCE</scope>
    <source>
        <tissue evidence="3">Skin</tissue>
    </source>
</reference>